<dbReference type="GO" id="GO:0006511">
    <property type="term" value="P:ubiquitin-dependent protein catabolic process"/>
    <property type="evidence" value="ECO:0007669"/>
    <property type="project" value="TreeGrafter"/>
</dbReference>
<dbReference type="InterPro" id="IPR044744">
    <property type="entry name" value="ZNRF4/RNF13/RNF167_PA"/>
</dbReference>
<comment type="subcellular location">
    <subcellularLocation>
        <location evidence="9">Endomembrane system</location>
        <topology evidence="9">Single-pass type I membrane protein</topology>
    </subcellularLocation>
</comment>
<dbReference type="Gene3D" id="3.30.40.10">
    <property type="entry name" value="Zinc/RING finger domain, C3HC4 (zinc finger)"/>
    <property type="match status" value="1"/>
</dbReference>
<evidence type="ECO:0000256" key="7">
    <source>
        <dbReference type="ARBA" id="ARBA00023136"/>
    </source>
</evidence>
<keyword evidence="6 12" id="KW-1133">Transmembrane helix</keyword>
<evidence type="ECO:0000313" key="15">
    <source>
        <dbReference type="Proteomes" id="UP000792457"/>
    </source>
</evidence>
<dbReference type="InterPro" id="IPR013083">
    <property type="entry name" value="Znf_RING/FYVE/PHD"/>
</dbReference>
<evidence type="ECO:0000256" key="8">
    <source>
        <dbReference type="ARBA" id="ARBA00023180"/>
    </source>
</evidence>
<dbReference type="GO" id="GO:0005737">
    <property type="term" value="C:cytoplasm"/>
    <property type="evidence" value="ECO:0007669"/>
    <property type="project" value="UniProtKB-ARBA"/>
</dbReference>
<dbReference type="PANTHER" id="PTHR45931">
    <property type="entry name" value="SI:CH211-59O9.10"/>
    <property type="match status" value="1"/>
</dbReference>
<comment type="caution">
    <text evidence="14">The sequence shown here is derived from an EMBL/GenBank/DDBJ whole genome shotgun (WGS) entry which is preliminary data.</text>
</comment>
<keyword evidence="7 12" id="KW-0472">Membrane</keyword>
<evidence type="ECO:0000256" key="4">
    <source>
        <dbReference type="ARBA" id="ARBA00022771"/>
    </source>
</evidence>
<evidence type="ECO:0000256" key="9">
    <source>
        <dbReference type="ARBA" id="ARBA00046288"/>
    </source>
</evidence>
<evidence type="ECO:0000256" key="1">
    <source>
        <dbReference type="ARBA" id="ARBA00022692"/>
    </source>
</evidence>
<dbReference type="EMBL" id="KZ308335">
    <property type="protein sequence ID" value="KAG8227711.1"/>
    <property type="molecule type" value="Genomic_DNA"/>
</dbReference>
<gene>
    <name evidence="14" type="ORF">J437_LFUL007993</name>
</gene>
<reference evidence="14" key="1">
    <citation type="submission" date="2013-04" db="EMBL/GenBank/DDBJ databases">
        <authorList>
            <person name="Qu J."/>
            <person name="Murali S.C."/>
            <person name="Bandaranaike D."/>
            <person name="Bellair M."/>
            <person name="Blankenburg K."/>
            <person name="Chao H."/>
            <person name="Dinh H."/>
            <person name="Doddapaneni H."/>
            <person name="Downs B."/>
            <person name="Dugan-Rocha S."/>
            <person name="Elkadiri S."/>
            <person name="Gnanaolivu R.D."/>
            <person name="Hernandez B."/>
            <person name="Javaid M."/>
            <person name="Jayaseelan J.C."/>
            <person name="Lee S."/>
            <person name="Li M."/>
            <person name="Ming W."/>
            <person name="Munidasa M."/>
            <person name="Muniz J."/>
            <person name="Nguyen L."/>
            <person name="Ongeri F."/>
            <person name="Osuji N."/>
            <person name="Pu L.-L."/>
            <person name="Puazo M."/>
            <person name="Qu C."/>
            <person name="Quiroz J."/>
            <person name="Raj R."/>
            <person name="Weissenberger G."/>
            <person name="Xin Y."/>
            <person name="Zou X."/>
            <person name="Han Y."/>
            <person name="Richards S."/>
            <person name="Worley K."/>
            <person name="Muzny D."/>
            <person name="Gibbs R."/>
        </authorList>
    </citation>
    <scope>NUCLEOTIDE SEQUENCE</scope>
    <source>
        <strain evidence="14">Sampled in the wild</strain>
    </source>
</reference>
<dbReference type="GO" id="GO:0008270">
    <property type="term" value="F:zinc ion binding"/>
    <property type="evidence" value="ECO:0007669"/>
    <property type="project" value="UniProtKB-KW"/>
</dbReference>
<dbReference type="AlphaFoldDB" id="A0A8K0K4P9"/>
<evidence type="ECO:0000256" key="11">
    <source>
        <dbReference type="SAM" id="MobiDB-lite"/>
    </source>
</evidence>
<dbReference type="Pfam" id="PF02225">
    <property type="entry name" value="PA"/>
    <property type="match status" value="1"/>
</dbReference>
<dbReference type="InterPro" id="IPR051834">
    <property type="entry name" value="RING_finger_E3_ligase"/>
</dbReference>
<evidence type="ECO:0000256" key="6">
    <source>
        <dbReference type="ARBA" id="ARBA00022989"/>
    </source>
</evidence>
<evidence type="ECO:0000259" key="13">
    <source>
        <dbReference type="PROSITE" id="PS50089"/>
    </source>
</evidence>
<accession>A0A8K0K4P9</accession>
<feature type="compositionally biased region" description="Low complexity" evidence="11">
    <location>
        <begin position="345"/>
        <end position="361"/>
    </location>
</feature>
<name>A0A8K0K4P9_LADFU</name>
<evidence type="ECO:0000313" key="14">
    <source>
        <dbReference type="EMBL" id="KAG8227711.1"/>
    </source>
</evidence>
<dbReference type="InterPro" id="IPR001841">
    <property type="entry name" value="Znf_RING"/>
</dbReference>
<feature type="compositionally biased region" description="Basic and acidic residues" evidence="11">
    <location>
        <begin position="415"/>
        <end position="424"/>
    </location>
</feature>
<keyword evidence="2" id="KW-0479">Metal-binding</keyword>
<keyword evidence="8" id="KW-0325">Glycoprotein</keyword>
<reference evidence="14" key="2">
    <citation type="submission" date="2017-10" db="EMBL/GenBank/DDBJ databases">
        <title>Ladona fulva Genome sequencing and assembly.</title>
        <authorList>
            <person name="Murali S."/>
            <person name="Richards S."/>
            <person name="Bandaranaike D."/>
            <person name="Bellair M."/>
            <person name="Blankenburg K."/>
            <person name="Chao H."/>
            <person name="Dinh H."/>
            <person name="Doddapaneni H."/>
            <person name="Dugan-Rocha S."/>
            <person name="Elkadiri S."/>
            <person name="Gnanaolivu R."/>
            <person name="Hernandez B."/>
            <person name="Skinner E."/>
            <person name="Javaid M."/>
            <person name="Lee S."/>
            <person name="Li M."/>
            <person name="Ming W."/>
            <person name="Munidasa M."/>
            <person name="Muniz J."/>
            <person name="Nguyen L."/>
            <person name="Hughes D."/>
            <person name="Osuji N."/>
            <person name="Pu L.-L."/>
            <person name="Puazo M."/>
            <person name="Qu C."/>
            <person name="Quiroz J."/>
            <person name="Raj R."/>
            <person name="Weissenberger G."/>
            <person name="Xin Y."/>
            <person name="Zou X."/>
            <person name="Han Y."/>
            <person name="Worley K."/>
            <person name="Muzny D."/>
            <person name="Gibbs R."/>
        </authorList>
    </citation>
    <scope>NUCLEOTIDE SEQUENCE</scope>
    <source>
        <strain evidence="14">Sampled in the wild</strain>
    </source>
</reference>
<dbReference type="CDD" id="cd02123">
    <property type="entry name" value="PA_C_RZF_like"/>
    <property type="match status" value="1"/>
</dbReference>
<dbReference type="GO" id="GO:0061630">
    <property type="term" value="F:ubiquitin protein ligase activity"/>
    <property type="evidence" value="ECO:0007669"/>
    <property type="project" value="TreeGrafter"/>
</dbReference>
<dbReference type="Gene3D" id="3.50.30.30">
    <property type="match status" value="1"/>
</dbReference>
<dbReference type="InterPro" id="IPR003137">
    <property type="entry name" value="PA_domain"/>
</dbReference>
<dbReference type="Pfam" id="PF13639">
    <property type="entry name" value="zf-RING_2"/>
    <property type="match status" value="1"/>
</dbReference>
<proteinExistence type="predicted"/>
<feature type="region of interest" description="Disordered" evidence="11">
    <location>
        <begin position="327"/>
        <end position="424"/>
    </location>
</feature>
<dbReference type="FunFam" id="3.30.40.10:FF:000429">
    <property type="entry name" value="E3 ubiquitin-protein ligase RNF13"/>
    <property type="match status" value="1"/>
</dbReference>
<keyword evidence="4 10" id="KW-0863">Zinc-finger</keyword>
<dbReference type="GO" id="GO:0005634">
    <property type="term" value="C:nucleus"/>
    <property type="evidence" value="ECO:0007669"/>
    <property type="project" value="TreeGrafter"/>
</dbReference>
<dbReference type="SMART" id="SM00184">
    <property type="entry name" value="RING"/>
    <property type="match status" value="1"/>
</dbReference>
<evidence type="ECO:0000256" key="3">
    <source>
        <dbReference type="ARBA" id="ARBA00022729"/>
    </source>
</evidence>
<dbReference type="SUPFAM" id="SSF52025">
    <property type="entry name" value="PA domain"/>
    <property type="match status" value="1"/>
</dbReference>
<keyword evidence="3" id="KW-0732">Signal</keyword>
<sequence length="424" mass="47046">MDVIHHPTMGLLSYSHPAEACSPIDKPPSKSYTGKWIVLIRRCNCTFEDKVRNAEKAGYAAAIIHNVNSSDLEESLEIISDTEFIMGGNIEPMSANGPTNITIPSVFVGQDTGIIIRERFQWNDGYYIVINDNIPFNINTHLLMPFVIVIGICFLIMMSFMIVKCIKDRMQARRHRLPSSALKKIPTTRYKSKDPYETCAICLEDYLEGDKLRILPCSHAFHCKCIDPWLTCSRRECPMCKRKVFAHDERIPSDEEENDDRGDHEAPRNRRAAPLASDESDDEAAPLIQTRGRQTQGRHDNPRGGGTFQTQRENPFRRAAMRLRGSLSPAVAPPPPPANVHEDTSSTSSLTSSGSFNSLPSDSNQQSEAVQDPIPSTTVVIPADPNPSPARMSVNSSPADIQDVTTAPHNAQTSEEGRHGDLVV</sequence>
<keyword evidence="1 12" id="KW-0812">Transmembrane</keyword>
<feature type="compositionally biased region" description="Polar residues" evidence="11">
    <location>
        <begin position="393"/>
        <end position="414"/>
    </location>
</feature>
<evidence type="ECO:0000256" key="10">
    <source>
        <dbReference type="PROSITE-ProRule" id="PRU00175"/>
    </source>
</evidence>
<dbReference type="PROSITE" id="PS50089">
    <property type="entry name" value="ZF_RING_2"/>
    <property type="match status" value="1"/>
</dbReference>
<feature type="region of interest" description="Disordered" evidence="11">
    <location>
        <begin position="251"/>
        <end position="315"/>
    </location>
</feature>
<dbReference type="InterPro" id="IPR046450">
    <property type="entry name" value="PA_dom_sf"/>
</dbReference>
<organism evidence="14 15">
    <name type="scientific">Ladona fulva</name>
    <name type="common">Scarce chaser dragonfly</name>
    <name type="synonym">Libellula fulva</name>
    <dbReference type="NCBI Taxonomy" id="123851"/>
    <lineage>
        <taxon>Eukaryota</taxon>
        <taxon>Metazoa</taxon>
        <taxon>Ecdysozoa</taxon>
        <taxon>Arthropoda</taxon>
        <taxon>Hexapoda</taxon>
        <taxon>Insecta</taxon>
        <taxon>Pterygota</taxon>
        <taxon>Palaeoptera</taxon>
        <taxon>Odonata</taxon>
        <taxon>Epiprocta</taxon>
        <taxon>Anisoptera</taxon>
        <taxon>Libelluloidea</taxon>
        <taxon>Libellulidae</taxon>
        <taxon>Ladona</taxon>
    </lineage>
</organism>
<evidence type="ECO:0000256" key="2">
    <source>
        <dbReference type="ARBA" id="ARBA00022723"/>
    </source>
</evidence>
<keyword evidence="15" id="KW-1185">Reference proteome</keyword>
<dbReference type="Proteomes" id="UP000792457">
    <property type="component" value="Unassembled WGS sequence"/>
</dbReference>
<dbReference type="GO" id="GO:0012505">
    <property type="term" value="C:endomembrane system"/>
    <property type="evidence" value="ECO:0007669"/>
    <property type="project" value="UniProtKB-SubCell"/>
</dbReference>
<feature type="domain" description="RING-type" evidence="13">
    <location>
        <begin position="199"/>
        <end position="241"/>
    </location>
</feature>
<dbReference type="OrthoDB" id="8062037at2759"/>
<protein>
    <recommendedName>
        <fullName evidence="13">RING-type domain-containing protein</fullName>
    </recommendedName>
</protein>
<feature type="transmembrane region" description="Helical" evidence="12">
    <location>
        <begin position="142"/>
        <end position="166"/>
    </location>
</feature>
<feature type="compositionally biased region" description="Polar residues" evidence="11">
    <location>
        <begin position="362"/>
        <end position="379"/>
    </location>
</feature>
<evidence type="ECO:0000256" key="5">
    <source>
        <dbReference type="ARBA" id="ARBA00022833"/>
    </source>
</evidence>
<evidence type="ECO:0000256" key="12">
    <source>
        <dbReference type="SAM" id="Phobius"/>
    </source>
</evidence>
<keyword evidence="5" id="KW-0862">Zinc</keyword>
<dbReference type="PANTHER" id="PTHR45931:SF20">
    <property type="entry name" value="RING-TYPE E3 UBIQUITIN TRANSFERASE"/>
    <property type="match status" value="1"/>
</dbReference>
<dbReference type="SUPFAM" id="SSF57850">
    <property type="entry name" value="RING/U-box"/>
    <property type="match status" value="1"/>
</dbReference>